<dbReference type="Proteomes" id="UP000078387">
    <property type="component" value="Unassembled WGS sequence"/>
</dbReference>
<protein>
    <submittedName>
        <fullName evidence="1">Uncharacterized protein</fullName>
    </submittedName>
</protein>
<dbReference type="VEuPathDB" id="AmoebaDB:KM1_252060"/>
<dbReference type="OMA" id="DIACAFN"/>
<reference evidence="1 2" key="1">
    <citation type="submission" date="2016-05" db="EMBL/GenBank/DDBJ databases">
        <title>First whole genome sequencing of Entamoeba histolytica HM1:IMSS-clone-6.</title>
        <authorList>
            <person name="Mukherjee Avik.K."/>
            <person name="Izumyama S."/>
            <person name="Nakada-Tsukui K."/>
            <person name="Nozaki T."/>
        </authorList>
    </citation>
    <scope>NUCLEOTIDE SEQUENCE [LARGE SCALE GENOMIC DNA]</scope>
    <source>
        <strain evidence="1 2">HM1:IMSS clone 6</strain>
    </source>
</reference>
<dbReference type="AlphaFoldDB" id="A0A5K1U967"/>
<dbReference type="VEuPathDB" id="AmoebaDB:EHI_052990"/>
<evidence type="ECO:0000313" key="2">
    <source>
        <dbReference type="Proteomes" id="UP000078387"/>
    </source>
</evidence>
<comment type="caution">
    <text evidence="1">The sequence shown here is derived from an EMBL/GenBank/DDBJ whole genome shotgun (WGS) entry which is preliminary data.</text>
</comment>
<organism evidence="1 2">
    <name type="scientific">Entamoeba histolytica</name>
    <dbReference type="NCBI Taxonomy" id="5759"/>
    <lineage>
        <taxon>Eukaryota</taxon>
        <taxon>Amoebozoa</taxon>
        <taxon>Evosea</taxon>
        <taxon>Archamoebae</taxon>
        <taxon>Mastigamoebida</taxon>
        <taxon>Entamoebidae</taxon>
        <taxon>Entamoeba</taxon>
    </lineage>
</organism>
<dbReference type="VEuPathDB" id="AmoebaDB:EHI7A_189300"/>
<name>A0A5K1U967_ENTHI</name>
<sequence>MSKIVGITINDSKIYFSIIERSYPTCERIRPLDLAISFHDGKLTFFNDALKAKSCISSLTDIKTLKSKIEQDANCQKIVSDEYEIWVLLMKQINDYVQVQLSCSEQLQYIIAIPENSPEIFRDIISIACKVNQMILLRIINVNCCNILEYATTEFYTTKNDDYKNKLILGINLDDCHTSITSYFVSRTKTIKINEVSCRIGQRDFLSLTADMLNINEESKFNNDIDTWNYKHRKAAESIYDLINRFSDSNVTQTYYCNDDGDSIEITKEQLKESFEGFIQKLVALVNDTITKTYQIIKEIKFENVIDASTKTVIPSQLEDMKQLKITALFFCGEHKNSFVNREIEHTVGVSCEPSVHQKEINAEGCGWYVRKTEWKGMSGKKLFLFEDFNKCISFDTVIQLNQLSIQNIQNNQTIKLIDVPQLTSELIKLPSLDQGTYKILFKKLEYDRDNTILEQEICIGEFNVQDKSDGLKLCIQKFMNNLQGTVACFYGDESSDYLLEKGCECCERDPETYGPSGKEFDVSIFSNCNIGDKDLDLVWKEIKENNGVEELERYSEITLTDKGIDTQKYLQIFERQKAQMEKVEKASQIASEIRNDKMKKLIKEVGETYKRDIIKEFNKMVQKNKDNPEELESKWNELESFYKNK</sequence>
<evidence type="ECO:0000313" key="1">
    <source>
        <dbReference type="EMBL" id="GAT95801.1"/>
    </source>
</evidence>
<dbReference type="VEuPathDB" id="AmoebaDB:EHI8A_220750"/>
<dbReference type="EMBL" id="BDEQ01000001">
    <property type="protein sequence ID" value="GAT95801.1"/>
    <property type="molecule type" value="Genomic_DNA"/>
</dbReference>
<proteinExistence type="predicted"/>
<dbReference type="VEuPathDB" id="AmoebaDB:EHI5A_190840"/>
<accession>A0A5K1U967</accession>
<gene>
    <name evidence="1" type="ORF">CL6EHI_052990</name>
</gene>